<evidence type="ECO:0000313" key="1">
    <source>
        <dbReference type="EMBL" id="RJE23494.1"/>
    </source>
</evidence>
<dbReference type="InterPro" id="IPR008775">
    <property type="entry name" value="Phytyl_CoA_dOase-like"/>
</dbReference>
<evidence type="ECO:0000313" key="2">
    <source>
        <dbReference type="Proteomes" id="UP000266188"/>
    </source>
</evidence>
<keyword evidence="1" id="KW-0223">Dioxygenase</keyword>
<keyword evidence="2" id="KW-1185">Reference proteome</keyword>
<dbReference type="STRING" id="2070753.A0A3A2ZW06"/>
<dbReference type="Proteomes" id="UP000266188">
    <property type="component" value="Unassembled WGS sequence"/>
</dbReference>
<sequence>MTDISRKYGPEVQYVQSDTPFEDIIALIKRDGAVVIRSLVPVEMVDKAHAEVRDRIESDVEWDGEFFPKETRRAPSLIARSPTFTKTQLMNPLFQKICAHFLTTRTWFWWGDKQKESVSKPYVHSCTAIEIGPGAKAQPLHRDSYINHNILTEITEWNDERDRNRESAVGMMVAGCKVTKENGGTQFIPGSHLWGTNRKTPPSVEDCVAPELEKGDAVILLSSVYHGGGNNTTKDQYRLCFSTFVTRGYLRQEENQYLAVPRDVVKQYDRDIQEFIGYYMSDPACGWVEEMDPLYVLYPEKLKDVRPKDF</sequence>
<accession>A0A3A2ZW06</accession>
<dbReference type="InterPro" id="IPR051961">
    <property type="entry name" value="Fungal_Metabolite_Diox"/>
</dbReference>
<dbReference type="OrthoDB" id="445007at2759"/>
<dbReference type="PANTHER" id="PTHR37563">
    <property type="entry name" value="PHYTANOYL-COA DIOXYGENASE FAMILY PROTEIN (AFU_ORTHOLOGUE AFUA_2G03330)"/>
    <property type="match status" value="1"/>
</dbReference>
<gene>
    <name evidence="1" type="ORF">PHISCL_04163</name>
</gene>
<reference evidence="2" key="1">
    <citation type="submission" date="2017-02" db="EMBL/GenBank/DDBJ databases">
        <authorList>
            <person name="Tafer H."/>
            <person name="Lopandic K."/>
        </authorList>
    </citation>
    <scope>NUCLEOTIDE SEQUENCE [LARGE SCALE GENOMIC DNA]</scope>
    <source>
        <strain evidence="2">CBS 366.77</strain>
    </source>
</reference>
<organism evidence="1 2">
    <name type="scientific">Aspergillus sclerotialis</name>
    <dbReference type="NCBI Taxonomy" id="2070753"/>
    <lineage>
        <taxon>Eukaryota</taxon>
        <taxon>Fungi</taxon>
        <taxon>Dikarya</taxon>
        <taxon>Ascomycota</taxon>
        <taxon>Pezizomycotina</taxon>
        <taxon>Eurotiomycetes</taxon>
        <taxon>Eurotiomycetidae</taxon>
        <taxon>Eurotiales</taxon>
        <taxon>Aspergillaceae</taxon>
        <taxon>Aspergillus</taxon>
        <taxon>Aspergillus subgen. Polypaecilum</taxon>
    </lineage>
</organism>
<dbReference type="AlphaFoldDB" id="A0A3A2ZW06"/>
<comment type="caution">
    <text evidence="1">The sequence shown here is derived from an EMBL/GenBank/DDBJ whole genome shotgun (WGS) entry which is preliminary data.</text>
</comment>
<dbReference type="GO" id="GO:0051213">
    <property type="term" value="F:dioxygenase activity"/>
    <property type="evidence" value="ECO:0007669"/>
    <property type="project" value="UniProtKB-KW"/>
</dbReference>
<dbReference type="PANTHER" id="PTHR37563:SF2">
    <property type="entry name" value="PHYTANOYL-COA DIOXYGENASE FAMILY PROTEIN (AFU_ORTHOLOGUE AFUA_2G03330)"/>
    <property type="match status" value="1"/>
</dbReference>
<keyword evidence="1" id="KW-0560">Oxidoreductase</keyword>
<dbReference type="Gene3D" id="2.60.120.620">
    <property type="entry name" value="q2cbj1_9rhob like domain"/>
    <property type="match status" value="1"/>
</dbReference>
<name>A0A3A2ZW06_9EURO</name>
<proteinExistence type="predicted"/>
<dbReference type="EMBL" id="MVGC01000118">
    <property type="protein sequence ID" value="RJE23494.1"/>
    <property type="molecule type" value="Genomic_DNA"/>
</dbReference>
<protein>
    <submittedName>
        <fullName evidence="1">Phytanoyl-CoA dioxygenase family protein</fullName>
    </submittedName>
</protein>
<dbReference type="SUPFAM" id="SSF51197">
    <property type="entry name" value="Clavaminate synthase-like"/>
    <property type="match status" value="1"/>
</dbReference>
<dbReference type="Pfam" id="PF05721">
    <property type="entry name" value="PhyH"/>
    <property type="match status" value="1"/>
</dbReference>